<proteinExistence type="predicted"/>
<keyword evidence="1" id="KW-0812">Transmembrane</keyword>
<dbReference type="RefSeq" id="WP_184584842.1">
    <property type="nucleotide sequence ID" value="NZ_JACHJT010000002.1"/>
</dbReference>
<keyword evidence="1" id="KW-0472">Membrane</keyword>
<gene>
    <name evidence="2" type="ORF">F4561_005953</name>
</gene>
<dbReference type="EMBL" id="JACHJT010000002">
    <property type="protein sequence ID" value="MBB4935059.1"/>
    <property type="molecule type" value="Genomic_DNA"/>
</dbReference>
<name>A0A7W7RN60_9ACTN</name>
<accession>A0A7W7RN60</accession>
<organism evidence="2 3">
    <name type="scientific">Lipingzhangella halophila</name>
    <dbReference type="NCBI Taxonomy" id="1783352"/>
    <lineage>
        <taxon>Bacteria</taxon>
        <taxon>Bacillati</taxon>
        <taxon>Actinomycetota</taxon>
        <taxon>Actinomycetes</taxon>
        <taxon>Streptosporangiales</taxon>
        <taxon>Nocardiopsidaceae</taxon>
        <taxon>Lipingzhangella</taxon>
    </lineage>
</organism>
<dbReference type="Proteomes" id="UP000523007">
    <property type="component" value="Unassembled WGS sequence"/>
</dbReference>
<evidence type="ECO:0000313" key="3">
    <source>
        <dbReference type="Proteomes" id="UP000523007"/>
    </source>
</evidence>
<keyword evidence="3" id="KW-1185">Reference proteome</keyword>
<feature type="transmembrane region" description="Helical" evidence="1">
    <location>
        <begin position="23"/>
        <end position="43"/>
    </location>
</feature>
<comment type="caution">
    <text evidence="2">The sequence shown here is derived from an EMBL/GenBank/DDBJ whole genome shotgun (WGS) entry which is preliminary data.</text>
</comment>
<protein>
    <submittedName>
        <fullName evidence="2">Uncharacterized protein</fullName>
    </submittedName>
</protein>
<dbReference type="AlphaFoldDB" id="A0A7W7RN60"/>
<evidence type="ECO:0000256" key="1">
    <source>
        <dbReference type="SAM" id="Phobius"/>
    </source>
</evidence>
<evidence type="ECO:0000313" key="2">
    <source>
        <dbReference type="EMBL" id="MBB4935059.1"/>
    </source>
</evidence>
<keyword evidence="1" id="KW-1133">Transmembrane helix</keyword>
<sequence>MAHSAPDPTYIQTNAGSGISPRFLVILAVLLLLATPIAAVVWYQGGFAAAATESGSPQDPGTEIRNDLFTVKPTEAAVRMGDANLGGAQVVVRAELTSHESEAVAARTFADDLIEAHLMPAEAEGEMGSIEQVRDPGSHPIQWIQPELTETVLLVWELPEDVSAGDVERVRLRVLEAEESSGFIDESERWWSLSEESVGEVDLPVEGE</sequence>
<reference evidence="2 3" key="1">
    <citation type="submission" date="2020-08" db="EMBL/GenBank/DDBJ databases">
        <title>Sequencing the genomes of 1000 actinobacteria strains.</title>
        <authorList>
            <person name="Klenk H.-P."/>
        </authorList>
    </citation>
    <scope>NUCLEOTIDE SEQUENCE [LARGE SCALE GENOMIC DNA]</scope>
    <source>
        <strain evidence="2 3">DSM 102030</strain>
    </source>
</reference>